<dbReference type="AlphaFoldDB" id="A0A163XI12"/>
<dbReference type="InterPro" id="IPR007345">
    <property type="entry name" value="Polysacch_pyruvyl_Trfase"/>
</dbReference>
<dbReference type="PANTHER" id="PTHR36836">
    <property type="entry name" value="COLANIC ACID BIOSYNTHESIS PROTEIN WCAK"/>
    <property type="match status" value="1"/>
</dbReference>
<accession>A0A163XI12</accession>
<dbReference type="STRING" id="1007103.GCA_000213315_02302"/>
<evidence type="ECO:0000259" key="1">
    <source>
        <dbReference type="Pfam" id="PF04230"/>
    </source>
</evidence>
<dbReference type="Pfam" id="PF04230">
    <property type="entry name" value="PS_pyruv_trans"/>
    <property type="match status" value="1"/>
</dbReference>
<reference evidence="3" key="1">
    <citation type="submission" date="2016-01" db="EMBL/GenBank/DDBJ databases">
        <title>Draft genome of Chromobacterium sp. F49.</title>
        <authorList>
            <person name="Hong K.W."/>
        </authorList>
    </citation>
    <scope>NUCLEOTIDE SEQUENCE [LARGE SCALE GENOMIC DNA]</scope>
    <source>
        <strain evidence="3">M63</strain>
    </source>
</reference>
<gene>
    <name evidence="2" type="ORF">AV654_20275</name>
</gene>
<proteinExistence type="predicted"/>
<dbReference type="GO" id="GO:0016740">
    <property type="term" value="F:transferase activity"/>
    <property type="evidence" value="ECO:0007669"/>
    <property type="project" value="UniProtKB-KW"/>
</dbReference>
<dbReference type="Proteomes" id="UP000076563">
    <property type="component" value="Unassembled WGS sequence"/>
</dbReference>
<dbReference type="NCBIfam" id="TIGR03609">
    <property type="entry name" value="S_layer_CsaB"/>
    <property type="match status" value="1"/>
</dbReference>
<keyword evidence="3" id="KW-1185">Reference proteome</keyword>
<organism evidence="2 3">
    <name type="scientific">Paenibacillus elgii</name>
    <dbReference type="NCBI Taxonomy" id="189691"/>
    <lineage>
        <taxon>Bacteria</taxon>
        <taxon>Bacillati</taxon>
        <taxon>Bacillota</taxon>
        <taxon>Bacilli</taxon>
        <taxon>Bacillales</taxon>
        <taxon>Paenibacillaceae</taxon>
        <taxon>Paenibacillus</taxon>
    </lineage>
</organism>
<evidence type="ECO:0000313" key="3">
    <source>
        <dbReference type="Proteomes" id="UP000076563"/>
    </source>
</evidence>
<evidence type="ECO:0000313" key="2">
    <source>
        <dbReference type="EMBL" id="KZE77913.1"/>
    </source>
</evidence>
<keyword evidence="2" id="KW-0808">Transferase</keyword>
<feature type="domain" description="Polysaccharide pyruvyl transferase" evidence="1">
    <location>
        <begin position="28"/>
        <end position="312"/>
    </location>
</feature>
<dbReference type="SUPFAM" id="SSF53756">
    <property type="entry name" value="UDP-Glycosyltransferase/glycogen phosphorylase"/>
    <property type="match status" value="1"/>
</dbReference>
<dbReference type="eggNOG" id="COG2327">
    <property type="taxonomic scope" value="Bacteria"/>
</dbReference>
<dbReference type="InterPro" id="IPR019896">
    <property type="entry name" value="Polysacch_pyruvyl_Trfase_CsaB"/>
</dbReference>
<dbReference type="PANTHER" id="PTHR36836:SF1">
    <property type="entry name" value="COLANIC ACID BIOSYNTHESIS PROTEIN WCAK"/>
    <property type="match status" value="1"/>
</dbReference>
<protein>
    <submittedName>
        <fullName evidence="2">Polysaccharide pyruvyl transferase</fullName>
    </submittedName>
</protein>
<name>A0A163XI12_9BACL</name>
<sequence length="384" mass="42900">MGNYCKELAALGTPVKRIVLSGYYGFHNSGDEAVLQSILLALKEQGERQGVTYVPVVLSINPEETARTYGVEAAHRMRPAEVWRTLRGADGLISGGGSLLQDETGTKTIPYYIGIIRLAQWLRKPVFIYSQGIGPVHRPFFYGWIRSAFNRCAFISVRDDESKALLGRMGVPADRVEVVPDPVMGLSLREQRSPKGDTLTKPVIGVSVRFWNEDRLELRAVADALKHVLEQSDAHIRFLPFHLPSDEQASLYVMEHMGELYKERMSIAPPIDHPQDMLAEVASCRVLVGMRLHSLIYAAGQFVPMVGVSYDPKIDQFLNRLGIKAACSTQKPDANALAEETLRLWNGVEAWKREKQPAIERLKVEAGRPAERIVAYFAGRFKGN</sequence>
<comment type="caution">
    <text evidence="2">The sequence shown here is derived from an EMBL/GenBank/DDBJ whole genome shotgun (WGS) entry which is preliminary data.</text>
</comment>
<dbReference type="EMBL" id="LQRA01000058">
    <property type="protein sequence ID" value="KZE77913.1"/>
    <property type="molecule type" value="Genomic_DNA"/>
</dbReference>